<dbReference type="Proteomes" id="UP000298325">
    <property type="component" value="Unassembled WGS sequence"/>
</dbReference>
<accession>A0A4Z1BM43</accession>
<evidence type="ECO:0000313" key="3">
    <source>
        <dbReference type="Proteomes" id="UP000298325"/>
    </source>
</evidence>
<dbReference type="RefSeq" id="WP_135804704.1">
    <property type="nucleotide sequence ID" value="NZ_SRPF01000012.1"/>
</dbReference>
<evidence type="ECO:0000256" key="1">
    <source>
        <dbReference type="SAM" id="Phobius"/>
    </source>
</evidence>
<organism evidence="2 3">
    <name type="scientific">Marinobacter confluentis</name>
    <dbReference type="NCBI Taxonomy" id="1697557"/>
    <lineage>
        <taxon>Bacteria</taxon>
        <taxon>Pseudomonadati</taxon>
        <taxon>Pseudomonadota</taxon>
        <taxon>Gammaproteobacteria</taxon>
        <taxon>Pseudomonadales</taxon>
        <taxon>Marinobacteraceae</taxon>
        <taxon>Marinobacter</taxon>
    </lineage>
</organism>
<name>A0A4Z1BM43_9GAMM</name>
<keyword evidence="1" id="KW-0472">Membrane</keyword>
<keyword evidence="1" id="KW-0812">Transmembrane</keyword>
<feature type="transmembrane region" description="Helical" evidence="1">
    <location>
        <begin position="80"/>
        <end position="99"/>
    </location>
</feature>
<proteinExistence type="predicted"/>
<evidence type="ECO:0000313" key="2">
    <source>
        <dbReference type="EMBL" id="TGN37895.1"/>
    </source>
</evidence>
<comment type="caution">
    <text evidence="2">The sequence shown here is derived from an EMBL/GenBank/DDBJ whole genome shotgun (WGS) entry which is preliminary data.</text>
</comment>
<reference evidence="2 3" key="1">
    <citation type="submission" date="2019-04" db="EMBL/GenBank/DDBJ databases">
        <authorList>
            <person name="Park S."/>
            <person name="Yoon J.-H."/>
        </authorList>
    </citation>
    <scope>NUCLEOTIDE SEQUENCE [LARGE SCALE GENOMIC DNA]</scope>
    <source>
        <strain evidence="2 3">HJM-18</strain>
    </source>
</reference>
<sequence>MISLRYVKFVLIAYLAGGLSLILMLPAHPEVNRWLVALSIFCSVPFMSLVVTRLPVFRNFYRQHQSIFDDGVRSANDRRAAAPMAGLVTGGVIALTLLLIGVSDIAVPAFCGAVGAGAMSFYHEPP</sequence>
<keyword evidence="3" id="KW-1185">Reference proteome</keyword>
<feature type="transmembrane region" description="Helical" evidence="1">
    <location>
        <begin position="34"/>
        <end position="56"/>
    </location>
</feature>
<dbReference type="AlphaFoldDB" id="A0A4Z1BM43"/>
<dbReference type="EMBL" id="SRPF01000012">
    <property type="protein sequence ID" value="TGN37895.1"/>
    <property type="molecule type" value="Genomic_DNA"/>
</dbReference>
<protein>
    <submittedName>
        <fullName evidence="2">Uncharacterized protein</fullName>
    </submittedName>
</protein>
<keyword evidence="1" id="KW-1133">Transmembrane helix</keyword>
<gene>
    <name evidence="2" type="ORF">E5Q11_17305</name>
</gene>
<feature type="transmembrane region" description="Helical" evidence="1">
    <location>
        <begin position="7"/>
        <end position="28"/>
    </location>
</feature>